<dbReference type="InterPro" id="IPR018275">
    <property type="entry name" value="Ribosomal_bS18_CS"/>
</dbReference>
<dbReference type="Proteomes" id="UP000239425">
    <property type="component" value="Unassembled WGS sequence"/>
</dbReference>
<dbReference type="GO" id="GO:0006412">
    <property type="term" value="P:translation"/>
    <property type="evidence" value="ECO:0007669"/>
    <property type="project" value="InterPro"/>
</dbReference>
<dbReference type="InterPro" id="IPR036870">
    <property type="entry name" value="Ribosomal_bS18_sf"/>
</dbReference>
<dbReference type="PROSITE" id="PS00057">
    <property type="entry name" value="RIBOSOMAL_S18"/>
    <property type="match status" value="1"/>
</dbReference>
<gene>
    <name evidence="3" type="ORF">HCUR_01349</name>
</gene>
<comment type="similarity">
    <text evidence="1">Belongs to the bacterial ribosomal protein bS18 family.</text>
</comment>
<keyword evidence="3" id="KW-0687">Ribonucleoprotein</keyword>
<reference evidence="3 4" key="1">
    <citation type="submission" date="2017-11" db="EMBL/GenBank/DDBJ databases">
        <title>Comparative genomic analysis of Holospora spp., intranuclear symbionts of paramecia.</title>
        <authorList>
            <person name="Garushyants S.K."/>
            <person name="Beliavskaya A."/>
            <person name="Malko D.B."/>
            <person name="Logacheva M.D."/>
            <person name="Rautian M.S."/>
            <person name="Gelfand M.S."/>
        </authorList>
    </citation>
    <scope>NUCLEOTIDE SEQUENCE [LARGE SCALE GENOMIC DNA]</scope>
    <source>
        <strain evidence="4">02AZ16</strain>
    </source>
</reference>
<evidence type="ECO:0000256" key="2">
    <source>
        <dbReference type="SAM" id="MobiDB-lite"/>
    </source>
</evidence>
<proteinExistence type="inferred from homology"/>
<dbReference type="OrthoDB" id="9812008at2"/>
<dbReference type="Gene3D" id="4.10.640.10">
    <property type="entry name" value="Ribosomal protein S18"/>
    <property type="match status" value="1"/>
</dbReference>
<evidence type="ECO:0000313" key="3">
    <source>
        <dbReference type="EMBL" id="PPE03209.1"/>
    </source>
</evidence>
<feature type="region of interest" description="Disordered" evidence="2">
    <location>
        <begin position="49"/>
        <end position="68"/>
    </location>
</feature>
<keyword evidence="3" id="KW-0689">Ribosomal protein</keyword>
<organism evidence="3 4">
    <name type="scientific">Holospora curviuscula</name>
    <dbReference type="NCBI Taxonomy" id="1082868"/>
    <lineage>
        <taxon>Bacteria</taxon>
        <taxon>Pseudomonadati</taxon>
        <taxon>Pseudomonadota</taxon>
        <taxon>Alphaproteobacteria</taxon>
        <taxon>Holosporales</taxon>
        <taxon>Holosporaceae</taxon>
        <taxon>Holospora</taxon>
    </lineage>
</organism>
<dbReference type="GO" id="GO:0003735">
    <property type="term" value="F:structural constituent of ribosome"/>
    <property type="evidence" value="ECO:0007669"/>
    <property type="project" value="InterPro"/>
</dbReference>
<comment type="caution">
    <text evidence="3">The sequence shown here is derived from an EMBL/GenBank/DDBJ whole genome shotgun (WGS) entry which is preliminary data.</text>
</comment>
<dbReference type="EMBL" id="PHHC01000129">
    <property type="protein sequence ID" value="PPE03209.1"/>
    <property type="molecule type" value="Genomic_DNA"/>
</dbReference>
<sequence length="90" mass="10617">MNYMRKKYIRSLKESEINFKNLKLLNRSVTEAGRVTPGRLIRTDRRMVDRRAEEEAPKRAPRTLSNAKRQKSIAKAIKIARYLALIPYKK</sequence>
<evidence type="ECO:0000256" key="1">
    <source>
        <dbReference type="ARBA" id="ARBA00005589"/>
    </source>
</evidence>
<name>A0A2S5R793_9PROT</name>
<evidence type="ECO:0000313" key="4">
    <source>
        <dbReference type="Proteomes" id="UP000239425"/>
    </source>
</evidence>
<dbReference type="GO" id="GO:0005840">
    <property type="term" value="C:ribosome"/>
    <property type="evidence" value="ECO:0007669"/>
    <property type="project" value="UniProtKB-KW"/>
</dbReference>
<keyword evidence="4" id="KW-1185">Reference proteome</keyword>
<protein>
    <submittedName>
        <fullName evidence="3">30S ribosomal protein S18</fullName>
    </submittedName>
</protein>
<dbReference type="SUPFAM" id="SSF46911">
    <property type="entry name" value="Ribosomal protein S18"/>
    <property type="match status" value="1"/>
</dbReference>
<feature type="compositionally biased region" description="Basic and acidic residues" evidence="2">
    <location>
        <begin position="49"/>
        <end position="58"/>
    </location>
</feature>
<accession>A0A2S5R793</accession>
<dbReference type="AlphaFoldDB" id="A0A2S5R793"/>